<dbReference type="InterPro" id="IPR013762">
    <property type="entry name" value="Integrase-like_cat_sf"/>
</dbReference>
<accession>A0A1G9I0F8</accession>
<dbReference type="AlphaFoldDB" id="A0A1G9I0F8"/>
<evidence type="ECO:0000259" key="6">
    <source>
        <dbReference type="PROSITE" id="PS51898"/>
    </source>
</evidence>
<dbReference type="Gene3D" id="1.10.150.130">
    <property type="match status" value="1"/>
</dbReference>
<reference evidence="7 8" key="1">
    <citation type="submission" date="2016-10" db="EMBL/GenBank/DDBJ databases">
        <authorList>
            <person name="de Groot N.N."/>
        </authorList>
    </citation>
    <scope>NUCLEOTIDE SEQUENCE [LARGE SCALE GENOMIC DNA]</scope>
    <source>
        <strain evidence="7 8">CGMCC 4.6533</strain>
    </source>
</reference>
<dbReference type="RefSeq" id="WP_245765544.1">
    <property type="nucleotide sequence ID" value="NZ_FNDJ01000023.1"/>
</dbReference>
<feature type="domain" description="Tyr recombinase" evidence="6">
    <location>
        <begin position="138"/>
        <end position="324"/>
    </location>
</feature>
<comment type="subcellular location">
    <subcellularLocation>
        <location evidence="1">Cytoplasm</location>
    </subcellularLocation>
</comment>
<evidence type="ECO:0000256" key="2">
    <source>
        <dbReference type="ARBA" id="ARBA00022908"/>
    </source>
</evidence>
<organism evidence="7 8">
    <name type="scientific">Nonomuraea jiangxiensis</name>
    <dbReference type="NCBI Taxonomy" id="633440"/>
    <lineage>
        <taxon>Bacteria</taxon>
        <taxon>Bacillati</taxon>
        <taxon>Actinomycetota</taxon>
        <taxon>Actinomycetes</taxon>
        <taxon>Streptosporangiales</taxon>
        <taxon>Streptosporangiaceae</taxon>
        <taxon>Nonomuraea</taxon>
    </lineage>
</organism>
<dbReference type="GO" id="GO:0005737">
    <property type="term" value="C:cytoplasm"/>
    <property type="evidence" value="ECO:0007669"/>
    <property type="project" value="UniProtKB-SubCell"/>
</dbReference>
<feature type="region of interest" description="Disordered" evidence="5">
    <location>
        <begin position="1"/>
        <end position="31"/>
    </location>
</feature>
<dbReference type="GO" id="GO:0003677">
    <property type="term" value="F:DNA binding"/>
    <property type="evidence" value="ECO:0007669"/>
    <property type="project" value="UniProtKB-KW"/>
</dbReference>
<gene>
    <name evidence="7" type="ORF">SAMN05421869_12343</name>
</gene>
<name>A0A1G9I0F8_9ACTN</name>
<protein>
    <submittedName>
        <fullName evidence="7">Integrase/recombinase XerC</fullName>
    </submittedName>
</protein>
<keyword evidence="3" id="KW-0238">DNA-binding</keyword>
<evidence type="ECO:0000256" key="1">
    <source>
        <dbReference type="ARBA" id="ARBA00004496"/>
    </source>
</evidence>
<feature type="compositionally biased region" description="Polar residues" evidence="5">
    <location>
        <begin position="1"/>
        <end position="19"/>
    </location>
</feature>
<dbReference type="Proteomes" id="UP000199202">
    <property type="component" value="Unassembled WGS sequence"/>
</dbReference>
<dbReference type="PANTHER" id="PTHR30349:SF77">
    <property type="entry name" value="TYROSINE RECOMBINASE XERC"/>
    <property type="match status" value="1"/>
</dbReference>
<dbReference type="GO" id="GO:0006310">
    <property type="term" value="P:DNA recombination"/>
    <property type="evidence" value="ECO:0007669"/>
    <property type="project" value="UniProtKB-KW"/>
</dbReference>
<keyword evidence="8" id="KW-1185">Reference proteome</keyword>
<evidence type="ECO:0000256" key="3">
    <source>
        <dbReference type="ARBA" id="ARBA00023125"/>
    </source>
</evidence>
<dbReference type="PANTHER" id="PTHR30349">
    <property type="entry name" value="PHAGE INTEGRASE-RELATED"/>
    <property type="match status" value="1"/>
</dbReference>
<dbReference type="InterPro" id="IPR010998">
    <property type="entry name" value="Integrase_recombinase_N"/>
</dbReference>
<dbReference type="EMBL" id="FNDJ01000023">
    <property type="protein sequence ID" value="SDL18711.1"/>
    <property type="molecule type" value="Genomic_DNA"/>
</dbReference>
<evidence type="ECO:0000256" key="4">
    <source>
        <dbReference type="ARBA" id="ARBA00023172"/>
    </source>
</evidence>
<dbReference type="PROSITE" id="PS51898">
    <property type="entry name" value="TYR_RECOMBINASE"/>
    <property type="match status" value="1"/>
</dbReference>
<dbReference type="InterPro" id="IPR011010">
    <property type="entry name" value="DNA_brk_join_enz"/>
</dbReference>
<dbReference type="Gene3D" id="1.10.443.10">
    <property type="entry name" value="Intergrase catalytic core"/>
    <property type="match status" value="1"/>
</dbReference>
<proteinExistence type="predicted"/>
<dbReference type="InterPro" id="IPR002104">
    <property type="entry name" value="Integrase_catalytic"/>
</dbReference>
<keyword evidence="2" id="KW-0229">DNA integration</keyword>
<dbReference type="GO" id="GO:0015074">
    <property type="term" value="P:DNA integration"/>
    <property type="evidence" value="ECO:0007669"/>
    <property type="project" value="UniProtKB-KW"/>
</dbReference>
<dbReference type="InterPro" id="IPR050090">
    <property type="entry name" value="Tyrosine_recombinase_XerCD"/>
</dbReference>
<keyword evidence="4" id="KW-0233">DNA recombination</keyword>
<evidence type="ECO:0000313" key="8">
    <source>
        <dbReference type="Proteomes" id="UP000199202"/>
    </source>
</evidence>
<dbReference type="STRING" id="633440.SAMN05421869_12343"/>
<evidence type="ECO:0000256" key="5">
    <source>
        <dbReference type="SAM" id="MobiDB-lite"/>
    </source>
</evidence>
<dbReference type="Pfam" id="PF00589">
    <property type="entry name" value="Phage_integrase"/>
    <property type="match status" value="1"/>
</dbReference>
<evidence type="ECO:0000313" key="7">
    <source>
        <dbReference type="EMBL" id="SDL18711.1"/>
    </source>
</evidence>
<sequence length="330" mass="36729">MTSEITRSAASQEPGSASEITKRGPGARPTRLPAAYDTVLGEYAAALERVPLSAETRRTYRSRVRMFLAWLADHAATYTADPLTDRQARDWAVRDYRMWLLRDGPAKRSRLYVNSALTALDDFCTRRGLGKANIGREDLPKNAPRALEKGARIRWLRAVEAHLSPRDRCIALIPYYAGARISEVAHLDVDDVHLSARKGKLRLYGKGGKFREVDIHPKLRTELQLWLDERPNWPRADDNRALFLNAKGGRLTARAAGGIIAAIAQTAGLDDATTAHVLRHTLATTLVRGKTDLVLVAEILGHARLETTRRYSLPSDKDKEGALNLITVDR</sequence>
<dbReference type="SUPFAM" id="SSF56349">
    <property type="entry name" value="DNA breaking-rejoining enzymes"/>
    <property type="match status" value="1"/>
</dbReference>